<dbReference type="PROSITE" id="PS51379">
    <property type="entry name" value="4FE4S_FER_2"/>
    <property type="match status" value="2"/>
</dbReference>
<evidence type="ECO:0000256" key="3">
    <source>
        <dbReference type="ARBA" id="ARBA00022723"/>
    </source>
</evidence>
<dbReference type="Gene3D" id="3.30.70.20">
    <property type="match status" value="2"/>
</dbReference>
<dbReference type="InterPro" id="IPR017896">
    <property type="entry name" value="4Fe4S_Fe-S-bd"/>
</dbReference>
<dbReference type="RefSeq" id="WP_104433451.1">
    <property type="nucleotide sequence ID" value="NZ_PTJA01000001.1"/>
</dbReference>
<dbReference type="SUPFAM" id="SSF54862">
    <property type="entry name" value="4Fe-4S ferredoxins"/>
    <property type="match status" value="1"/>
</dbReference>
<reference evidence="9 10" key="1">
    <citation type="submission" date="2018-02" db="EMBL/GenBank/DDBJ databases">
        <title>Genomic Encyclopedia of Archaeal and Bacterial Type Strains, Phase II (KMG-II): from individual species to whole genera.</title>
        <authorList>
            <person name="Goeker M."/>
        </authorList>
    </citation>
    <scope>NUCLEOTIDE SEQUENCE [LARGE SCALE GENOMIC DNA]</scope>
    <source>
        <strain evidence="9 10">DSM 3808</strain>
    </source>
</reference>
<evidence type="ECO:0000256" key="2">
    <source>
        <dbReference type="ARBA" id="ARBA00022485"/>
    </source>
</evidence>
<keyword evidence="3" id="KW-0479">Metal-binding</keyword>
<dbReference type="PANTHER" id="PTHR43177">
    <property type="entry name" value="PROTEIN NRFC"/>
    <property type="match status" value="1"/>
</dbReference>
<dbReference type="Pfam" id="PF13247">
    <property type="entry name" value="Fer4_11"/>
    <property type="match status" value="1"/>
</dbReference>
<keyword evidence="4" id="KW-0677">Repeat</keyword>
<keyword evidence="5" id="KW-0249">Electron transport</keyword>
<sequence>MKRIFIDEAKCDGCKNCVLACMQAHRKDGGSIYDLDLTNPENESRNHIVMKGNGHYAPIFCRHCDQPECVMSCMSGALVKDEASGHVYYDEKKCGSCFMCVMNCPYGVLKADTTTKTSVIKCDFCFDHGSEPSCVKACPTKAIYVKEVE</sequence>
<dbReference type="CDD" id="cd10563">
    <property type="entry name" value="CooF_like"/>
    <property type="match status" value="1"/>
</dbReference>
<evidence type="ECO:0000313" key="9">
    <source>
        <dbReference type="EMBL" id="PPK83026.1"/>
    </source>
</evidence>
<dbReference type="PANTHER" id="PTHR43177:SF5">
    <property type="entry name" value="ANAEROBIC DIMETHYL SULFOXIDE REDUCTASE CHAIN B-RELATED"/>
    <property type="match status" value="1"/>
</dbReference>
<dbReference type="GO" id="GO:0046872">
    <property type="term" value="F:metal ion binding"/>
    <property type="evidence" value="ECO:0007669"/>
    <property type="project" value="UniProtKB-KW"/>
</dbReference>
<gene>
    <name evidence="9" type="ORF">BXY41_10183</name>
</gene>
<accession>A0A2S6HXX8</accession>
<evidence type="ECO:0000313" key="10">
    <source>
        <dbReference type="Proteomes" id="UP000237749"/>
    </source>
</evidence>
<keyword evidence="6" id="KW-0408">Iron</keyword>
<keyword evidence="2" id="KW-0004">4Fe-4S</keyword>
<dbReference type="Proteomes" id="UP000237749">
    <property type="component" value="Unassembled WGS sequence"/>
</dbReference>
<evidence type="ECO:0000256" key="7">
    <source>
        <dbReference type="ARBA" id="ARBA00023014"/>
    </source>
</evidence>
<name>A0A2S6HXX8_9FIRM</name>
<organism evidence="9 10">
    <name type="scientific">Lacrimispora xylanisolvens</name>
    <dbReference type="NCBI Taxonomy" id="384636"/>
    <lineage>
        <taxon>Bacteria</taxon>
        <taxon>Bacillati</taxon>
        <taxon>Bacillota</taxon>
        <taxon>Clostridia</taxon>
        <taxon>Lachnospirales</taxon>
        <taxon>Lachnospiraceae</taxon>
        <taxon>Lacrimispora</taxon>
    </lineage>
</organism>
<feature type="domain" description="4Fe-4S ferredoxin-type" evidence="8">
    <location>
        <begin position="85"/>
        <end position="114"/>
    </location>
</feature>
<dbReference type="InterPro" id="IPR050954">
    <property type="entry name" value="ET_IronSulfur_Cluster-Binding"/>
</dbReference>
<evidence type="ECO:0000256" key="6">
    <source>
        <dbReference type="ARBA" id="ARBA00023004"/>
    </source>
</evidence>
<evidence type="ECO:0000259" key="8">
    <source>
        <dbReference type="PROSITE" id="PS51379"/>
    </source>
</evidence>
<evidence type="ECO:0000256" key="4">
    <source>
        <dbReference type="ARBA" id="ARBA00022737"/>
    </source>
</evidence>
<dbReference type="AlphaFoldDB" id="A0A2S6HXX8"/>
<dbReference type="EMBL" id="PTJA01000001">
    <property type="protein sequence ID" value="PPK83026.1"/>
    <property type="molecule type" value="Genomic_DNA"/>
</dbReference>
<dbReference type="PROSITE" id="PS00198">
    <property type="entry name" value="4FE4S_FER_1"/>
    <property type="match status" value="1"/>
</dbReference>
<feature type="domain" description="4Fe-4S ferredoxin-type" evidence="8">
    <location>
        <begin position="2"/>
        <end position="30"/>
    </location>
</feature>
<keyword evidence="1" id="KW-0813">Transport</keyword>
<comment type="caution">
    <text evidence="9">The sequence shown here is derived from an EMBL/GenBank/DDBJ whole genome shotgun (WGS) entry which is preliminary data.</text>
</comment>
<dbReference type="OrthoDB" id="9810688at2"/>
<keyword evidence="7" id="KW-0411">Iron-sulfur</keyword>
<dbReference type="InterPro" id="IPR017900">
    <property type="entry name" value="4Fe4S_Fe_S_CS"/>
</dbReference>
<evidence type="ECO:0000256" key="1">
    <source>
        <dbReference type="ARBA" id="ARBA00022448"/>
    </source>
</evidence>
<protein>
    <submittedName>
        <fullName evidence="9">Carbon-monoxide dehydrogenase iron sulfur subunit</fullName>
    </submittedName>
</protein>
<keyword evidence="10" id="KW-1185">Reference proteome</keyword>
<evidence type="ECO:0000256" key="5">
    <source>
        <dbReference type="ARBA" id="ARBA00022982"/>
    </source>
</evidence>
<dbReference type="GO" id="GO:0051539">
    <property type="term" value="F:4 iron, 4 sulfur cluster binding"/>
    <property type="evidence" value="ECO:0007669"/>
    <property type="project" value="UniProtKB-KW"/>
</dbReference>
<proteinExistence type="predicted"/>